<dbReference type="PANTHER" id="PTHR39535">
    <property type="entry name" value="SPORULATION-DELAYING PROTEIN SDPB"/>
    <property type="match status" value="1"/>
</dbReference>
<protein>
    <recommendedName>
        <fullName evidence="6">HTTM-like domain-containing protein</fullName>
    </recommendedName>
</protein>
<reference evidence="7" key="1">
    <citation type="submission" date="2019-09" db="EMBL/GenBank/DDBJ databases">
        <authorList>
            <person name="Li J."/>
        </authorList>
    </citation>
    <scope>NUCLEOTIDE SEQUENCE [LARGE SCALE GENOMIC DNA]</scope>
    <source>
        <strain evidence="7">JCM 14732</strain>
    </source>
</reference>
<dbReference type="SMART" id="SM00752">
    <property type="entry name" value="HTTM"/>
    <property type="match status" value="1"/>
</dbReference>
<dbReference type="GO" id="GO:0012505">
    <property type="term" value="C:endomembrane system"/>
    <property type="evidence" value="ECO:0007669"/>
    <property type="project" value="UniProtKB-SubCell"/>
</dbReference>
<feature type="transmembrane region" description="Helical" evidence="5">
    <location>
        <begin position="32"/>
        <end position="51"/>
    </location>
</feature>
<dbReference type="AlphaFoldDB" id="A0A5M4FIH7"/>
<evidence type="ECO:0000256" key="2">
    <source>
        <dbReference type="ARBA" id="ARBA00022692"/>
    </source>
</evidence>
<organism evidence="7 8">
    <name type="scientific">Aeromicrobium ginsengisoli</name>
    <dbReference type="NCBI Taxonomy" id="363867"/>
    <lineage>
        <taxon>Bacteria</taxon>
        <taxon>Bacillati</taxon>
        <taxon>Actinomycetota</taxon>
        <taxon>Actinomycetes</taxon>
        <taxon>Propionibacteriales</taxon>
        <taxon>Nocardioidaceae</taxon>
        <taxon>Aeromicrobium</taxon>
    </lineage>
</organism>
<proteinExistence type="predicted"/>
<feature type="transmembrane region" description="Helical" evidence="5">
    <location>
        <begin position="259"/>
        <end position="282"/>
    </location>
</feature>
<feature type="transmembrane region" description="Helical" evidence="5">
    <location>
        <begin position="93"/>
        <end position="111"/>
    </location>
</feature>
<keyword evidence="8" id="KW-1185">Reference proteome</keyword>
<evidence type="ECO:0000256" key="1">
    <source>
        <dbReference type="ARBA" id="ARBA00004127"/>
    </source>
</evidence>
<dbReference type="PANTHER" id="PTHR39535:SF2">
    <property type="entry name" value="HTTM DOMAIN-CONTAINING PROTEIN"/>
    <property type="match status" value="1"/>
</dbReference>
<dbReference type="InterPro" id="IPR011020">
    <property type="entry name" value="HTTM-like"/>
</dbReference>
<dbReference type="OrthoDB" id="128729at2"/>
<evidence type="ECO:0000313" key="8">
    <source>
        <dbReference type="Proteomes" id="UP000380867"/>
    </source>
</evidence>
<evidence type="ECO:0000256" key="4">
    <source>
        <dbReference type="ARBA" id="ARBA00023136"/>
    </source>
</evidence>
<evidence type="ECO:0000259" key="6">
    <source>
        <dbReference type="SMART" id="SM00752"/>
    </source>
</evidence>
<sequence>MSQPSVASRGLDLVNEWYDRFESWLLTDKRSLYGASLARILSGCSVMGILITNFRVRNLMFGQGSVWNKPAQDGNDMYWPPRLIVSHMGNTTFLFYYLLVIFVALLFVLGWHTRLVGALMLIGHISIIERIPVLGDQGDNILRIGTLLILFLHTSEYWSLDARRRARTKAEPMGSGSGGIIAVVKNLYNSQRVLPSWFTNGLHNVVLIALGWQLIMIYFSAGWFKAQGPLWFHGTAIYYPMQLQEYKPFPFLTDAMTHFGVMVGLGTYVAMVVQIGFGFALLHPIARRIAIFCAIMFHLSIAVFMALPWFSLSMIAFDSIFVSTTTFIVFDRWIRSRLRPVADLFWDVADPIVDRLPGRNRQPSPVSSAAAD</sequence>
<dbReference type="EMBL" id="SDPQ02000001">
    <property type="protein sequence ID" value="KAA1399984.1"/>
    <property type="molecule type" value="Genomic_DNA"/>
</dbReference>
<keyword evidence="4 5" id="KW-0472">Membrane</keyword>
<dbReference type="InterPro" id="IPR052964">
    <property type="entry name" value="Sporulation_signal_mat"/>
</dbReference>
<comment type="caution">
    <text evidence="7">The sequence shown here is derived from an EMBL/GenBank/DDBJ whole genome shotgun (WGS) entry which is preliminary data.</text>
</comment>
<feature type="transmembrane region" description="Helical" evidence="5">
    <location>
        <begin position="141"/>
        <end position="160"/>
    </location>
</feature>
<feature type="domain" description="HTTM-like" evidence="6">
    <location>
        <begin position="27"/>
        <end position="326"/>
    </location>
</feature>
<evidence type="ECO:0000256" key="5">
    <source>
        <dbReference type="SAM" id="Phobius"/>
    </source>
</evidence>
<evidence type="ECO:0000256" key="3">
    <source>
        <dbReference type="ARBA" id="ARBA00022989"/>
    </source>
</evidence>
<keyword evidence="2 5" id="KW-0812">Transmembrane</keyword>
<name>A0A5M4FIH7_9ACTN</name>
<dbReference type="Proteomes" id="UP000380867">
    <property type="component" value="Unassembled WGS sequence"/>
</dbReference>
<feature type="transmembrane region" description="Helical" evidence="5">
    <location>
        <begin position="202"/>
        <end position="224"/>
    </location>
</feature>
<dbReference type="RefSeq" id="WP_149688093.1">
    <property type="nucleotide sequence ID" value="NZ_SDPQ02000001.1"/>
</dbReference>
<evidence type="ECO:0000313" key="7">
    <source>
        <dbReference type="EMBL" id="KAA1399984.1"/>
    </source>
</evidence>
<comment type="subcellular location">
    <subcellularLocation>
        <location evidence="1">Endomembrane system</location>
        <topology evidence="1">Multi-pass membrane protein</topology>
    </subcellularLocation>
</comment>
<keyword evidence="3 5" id="KW-1133">Transmembrane helix</keyword>
<gene>
    <name evidence="7" type="ORF">ESP70_004330</name>
</gene>
<feature type="transmembrane region" description="Helical" evidence="5">
    <location>
        <begin position="289"/>
        <end position="307"/>
    </location>
</feature>
<accession>A0A5M4FIH7</accession>